<dbReference type="EMBL" id="JARBJD010000025">
    <property type="protein sequence ID" value="KAK2960143.1"/>
    <property type="molecule type" value="Genomic_DNA"/>
</dbReference>
<accession>A0ABQ9Y8X7</accession>
<sequence length="103" mass="11644">MVCSFGFVVHNAAVCDCHIVDRPLSKQFLAWEQVRGYDIKTRPIHKMTRLDLCESDKIKIKIDADAVLSCCNSTAQPFIDRNRNTLIGALFSSTLQNERSSQL</sequence>
<evidence type="ECO:0000313" key="1">
    <source>
        <dbReference type="EMBL" id="KAK2960143.1"/>
    </source>
</evidence>
<proteinExistence type="predicted"/>
<keyword evidence="2" id="KW-1185">Reference proteome</keyword>
<gene>
    <name evidence="1" type="ORF">BLNAU_5026</name>
</gene>
<name>A0ABQ9Y8X7_9EUKA</name>
<reference evidence="1 2" key="1">
    <citation type="journal article" date="2022" name="bioRxiv">
        <title>Genomics of Preaxostyla Flagellates Illuminates Evolutionary Transitions and the Path Towards Mitochondrial Loss.</title>
        <authorList>
            <person name="Novak L.V.F."/>
            <person name="Treitli S.C."/>
            <person name="Pyrih J."/>
            <person name="Halakuc P."/>
            <person name="Pipaliya S.V."/>
            <person name="Vacek V."/>
            <person name="Brzon O."/>
            <person name="Soukal P."/>
            <person name="Eme L."/>
            <person name="Dacks J.B."/>
            <person name="Karnkowska A."/>
            <person name="Elias M."/>
            <person name="Hampl V."/>
        </authorList>
    </citation>
    <scope>NUCLEOTIDE SEQUENCE [LARGE SCALE GENOMIC DNA]</scope>
    <source>
        <strain evidence="1">NAU3</strain>
        <tissue evidence="1">Gut</tissue>
    </source>
</reference>
<comment type="caution">
    <text evidence="1">The sequence shown here is derived from an EMBL/GenBank/DDBJ whole genome shotgun (WGS) entry which is preliminary data.</text>
</comment>
<protein>
    <submittedName>
        <fullName evidence="1">Uncharacterized protein</fullName>
    </submittedName>
</protein>
<organism evidence="1 2">
    <name type="scientific">Blattamonas nauphoetae</name>
    <dbReference type="NCBI Taxonomy" id="2049346"/>
    <lineage>
        <taxon>Eukaryota</taxon>
        <taxon>Metamonada</taxon>
        <taxon>Preaxostyla</taxon>
        <taxon>Oxymonadida</taxon>
        <taxon>Blattamonas</taxon>
    </lineage>
</organism>
<evidence type="ECO:0000313" key="2">
    <source>
        <dbReference type="Proteomes" id="UP001281761"/>
    </source>
</evidence>
<dbReference type="Proteomes" id="UP001281761">
    <property type="component" value="Unassembled WGS sequence"/>
</dbReference>